<dbReference type="AlphaFoldDB" id="A0A077ZMQ4"/>
<dbReference type="OrthoDB" id="7695265at2759"/>
<dbReference type="InterPro" id="IPR013087">
    <property type="entry name" value="Znf_C2H2_type"/>
</dbReference>
<evidence type="ECO:0000313" key="4">
    <source>
        <dbReference type="EMBL" id="CDW61034.1"/>
    </source>
</evidence>
<evidence type="ECO:0000313" key="5">
    <source>
        <dbReference type="Proteomes" id="UP000030665"/>
    </source>
</evidence>
<dbReference type="InterPro" id="IPR036236">
    <property type="entry name" value="Znf_C2H2_sf"/>
</dbReference>
<protein>
    <recommendedName>
        <fullName evidence="3">C2H2-type domain-containing protein</fullName>
    </recommendedName>
</protein>
<dbReference type="STRING" id="36087.A0A077ZMQ4"/>
<sequence>MTSTTQRNPTSDPERTAGGDGADFVAARYPGPFRCPLCAAVNAVAHTFLEHMRRHAREVRFQCAKCSRLWPTIHSVACHYSKCGRQVTRSVPQPPLAVEDRPHTVVCTDCGEHFTTAVGLQLHRRNAHPEQFNADRPREKKARWSQFEVQALATLEAKLPPNITNVNQVLARQLFEKHGSTRNVEMVKGQRKKSRYKEIVLALKSANGNTDNISNEPGRLLESGSASGFQSAVPAQTNVLPDGRHVMPNASAFPASDGILPPVHGLVLDQPTASTCRRVPPGESTIPTPADVLLLRQPILPAQTASSSTVHVLPDESTVPTSDILSVPRSVLPTKPNILPDATAQGVDDGGQQANHADPETNLRELVIAALRDASCREAPEGTLLKELSVLAGLALEGRCILNDTADA</sequence>
<feature type="domain" description="C2H2-type" evidence="3">
    <location>
        <begin position="105"/>
        <end position="133"/>
    </location>
</feature>
<proteinExistence type="predicted"/>
<dbReference type="SUPFAM" id="SSF57667">
    <property type="entry name" value="beta-beta-alpha zinc fingers"/>
    <property type="match status" value="1"/>
</dbReference>
<dbReference type="SMART" id="SM00355">
    <property type="entry name" value="ZnF_C2H2"/>
    <property type="match status" value="2"/>
</dbReference>
<dbReference type="Proteomes" id="UP000030665">
    <property type="component" value="Unassembled WGS sequence"/>
</dbReference>
<feature type="region of interest" description="Disordered" evidence="2">
    <location>
        <begin position="1"/>
        <end position="23"/>
    </location>
</feature>
<dbReference type="Gene3D" id="3.30.160.60">
    <property type="entry name" value="Classic Zinc Finger"/>
    <property type="match status" value="1"/>
</dbReference>
<evidence type="ECO:0000259" key="3">
    <source>
        <dbReference type="PROSITE" id="PS50157"/>
    </source>
</evidence>
<organism evidence="4 5">
    <name type="scientific">Trichuris trichiura</name>
    <name type="common">Whipworm</name>
    <name type="synonym">Trichocephalus trichiurus</name>
    <dbReference type="NCBI Taxonomy" id="36087"/>
    <lineage>
        <taxon>Eukaryota</taxon>
        <taxon>Metazoa</taxon>
        <taxon>Ecdysozoa</taxon>
        <taxon>Nematoda</taxon>
        <taxon>Enoplea</taxon>
        <taxon>Dorylaimia</taxon>
        <taxon>Trichinellida</taxon>
        <taxon>Trichuridae</taxon>
        <taxon>Trichuris</taxon>
    </lineage>
</organism>
<evidence type="ECO:0000256" key="2">
    <source>
        <dbReference type="SAM" id="MobiDB-lite"/>
    </source>
</evidence>
<keyword evidence="1" id="KW-0862">Zinc</keyword>
<feature type="non-terminal residue" evidence="4">
    <location>
        <position position="408"/>
    </location>
</feature>
<name>A0A077ZMQ4_TRITR</name>
<keyword evidence="1" id="KW-0863">Zinc-finger</keyword>
<accession>A0A077ZMQ4</accession>
<feature type="compositionally biased region" description="Polar residues" evidence="2">
    <location>
        <begin position="1"/>
        <end position="11"/>
    </location>
</feature>
<reference evidence="4" key="1">
    <citation type="submission" date="2014-01" db="EMBL/GenBank/DDBJ databases">
        <authorList>
            <person name="Aslett M."/>
        </authorList>
    </citation>
    <scope>NUCLEOTIDE SEQUENCE</scope>
</reference>
<keyword evidence="5" id="KW-1185">Reference proteome</keyword>
<dbReference type="PROSITE" id="PS50157">
    <property type="entry name" value="ZINC_FINGER_C2H2_2"/>
    <property type="match status" value="1"/>
</dbReference>
<gene>
    <name evidence="4" type="ORF">TTRE_0000944901</name>
</gene>
<evidence type="ECO:0000256" key="1">
    <source>
        <dbReference type="PROSITE-ProRule" id="PRU00042"/>
    </source>
</evidence>
<dbReference type="PROSITE" id="PS00028">
    <property type="entry name" value="ZINC_FINGER_C2H2_1"/>
    <property type="match status" value="1"/>
</dbReference>
<dbReference type="EMBL" id="HG807727">
    <property type="protein sequence ID" value="CDW61034.1"/>
    <property type="molecule type" value="Genomic_DNA"/>
</dbReference>
<reference evidence="4" key="2">
    <citation type="submission" date="2014-03" db="EMBL/GenBank/DDBJ databases">
        <title>The whipworm genome and dual-species transcriptomics of an intimate host-pathogen interaction.</title>
        <authorList>
            <person name="Foth B.J."/>
            <person name="Tsai I.J."/>
            <person name="Reid A.J."/>
            <person name="Bancroft A.J."/>
            <person name="Nichol S."/>
            <person name="Tracey A."/>
            <person name="Holroyd N."/>
            <person name="Cotton J.A."/>
            <person name="Stanley E.J."/>
            <person name="Zarowiecki M."/>
            <person name="Liu J.Z."/>
            <person name="Huckvale T."/>
            <person name="Cooper P.J."/>
            <person name="Grencis R.K."/>
            <person name="Berriman M."/>
        </authorList>
    </citation>
    <scope>NUCLEOTIDE SEQUENCE [LARGE SCALE GENOMIC DNA]</scope>
</reference>
<dbReference type="GO" id="GO:0008270">
    <property type="term" value="F:zinc ion binding"/>
    <property type="evidence" value="ECO:0007669"/>
    <property type="project" value="UniProtKB-KW"/>
</dbReference>
<keyword evidence="1" id="KW-0479">Metal-binding</keyword>